<dbReference type="Pfam" id="PF13439">
    <property type="entry name" value="Glyco_transf_4"/>
    <property type="match status" value="1"/>
</dbReference>
<name>A0A0K1PCR6_9BACT</name>
<feature type="domain" description="Glycosyltransferase subfamily 4-like N-terminal" evidence="2">
    <location>
        <begin position="14"/>
        <end position="174"/>
    </location>
</feature>
<accession>A0A0K1PCR6</accession>
<dbReference type="KEGG" id="vin:AKJ08_1679"/>
<evidence type="ECO:0000259" key="2">
    <source>
        <dbReference type="Pfam" id="PF13439"/>
    </source>
</evidence>
<dbReference type="InterPro" id="IPR001296">
    <property type="entry name" value="Glyco_trans_1"/>
</dbReference>
<sequence>MPSTVLHLVNILGVGGAEGQFVERVRMTDRGSFRPLVAALDTRGRHLPELRALGLEPAEFRLPRSFAHPMTFGTVARLAIWMRAQQVRLVHAQDFYTNLVAVPAARLAGAKVIVSRLDLAHWHGPRRRLALAWASRLADKVQVNAEAIARQLRVEEGIDPSRIVLVRNGIDLGRFDARAAAPLDMALPVPPGSLVAAVIANLHPIKGQEDVVQAVARLAPRFPSLHLVLVGEGERRGPIVRCAAALGISDHVHLLGHRADVPAILGRCRMLISSSYAEGLSNSVIEGMASRLPVVATAVGGTPELVDGRTRGLLVPPRSPARLADAIERLLEEPDEARAFGTRARAFVEEHLEIGHMAQRFNRLYEAVLG</sequence>
<proteinExistence type="predicted"/>
<dbReference type="PANTHER" id="PTHR12526">
    <property type="entry name" value="GLYCOSYLTRANSFERASE"/>
    <property type="match status" value="1"/>
</dbReference>
<gene>
    <name evidence="3" type="ORF">AKJ08_1679</name>
</gene>
<dbReference type="EMBL" id="CP012332">
    <property type="protein sequence ID" value="AKU91292.1"/>
    <property type="molecule type" value="Genomic_DNA"/>
</dbReference>
<dbReference type="Proteomes" id="UP000055590">
    <property type="component" value="Chromosome"/>
</dbReference>
<dbReference type="GO" id="GO:0016757">
    <property type="term" value="F:glycosyltransferase activity"/>
    <property type="evidence" value="ECO:0007669"/>
    <property type="project" value="InterPro"/>
</dbReference>
<dbReference type="Gene3D" id="3.40.50.2000">
    <property type="entry name" value="Glycogen Phosphorylase B"/>
    <property type="match status" value="2"/>
</dbReference>
<dbReference type="AlphaFoldDB" id="A0A0K1PCR6"/>
<dbReference type="Pfam" id="PF00534">
    <property type="entry name" value="Glycos_transf_1"/>
    <property type="match status" value="1"/>
</dbReference>
<dbReference type="RefSeq" id="WP_050725621.1">
    <property type="nucleotide sequence ID" value="NZ_CP012332.1"/>
</dbReference>
<dbReference type="STRING" id="1391653.AKJ08_1679"/>
<reference evidence="3 4" key="1">
    <citation type="submission" date="2015-08" db="EMBL/GenBank/DDBJ databases">
        <authorList>
            <person name="Babu N.S."/>
            <person name="Beckwith C.J."/>
            <person name="Beseler K.G."/>
            <person name="Brison A."/>
            <person name="Carone J.V."/>
            <person name="Caskin T.P."/>
            <person name="Diamond M."/>
            <person name="Durham M.E."/>
            <person name="Foxe J.M."/>
            <person name="Go M."/>
            <person name="Henderson B.A."/>
            <person name="Jones I.B."/>
            <person name="McGettigan J.A."/>
            <person name="Micheletti S.J."/>
            <person name="Nasrallah M.E."/>
            <person name="Ortiz D."/>
            <person name="Piller C.R."/>
            <person name="Privatt S.R."/>
            <person name="Schneider S.L."/>
            <person name="Sharp S."/>
            <person name="Smith T.C."/>
            <person name="Stanton J.D."/>
            <person name="Ullery H.E."/>
            <person name="Wilson R.J."/>
            <person name="Serrano M.G."/>
            <person name="Buck G."/>
            <person name="Lee V."/>
            <person name="Wang Y."/>
            <person name="Carvalho R."/>
            <person name="Voegtly L."/>
            <person name="Shi R."/>
            <person name="Duckworth R."/>
            <person name="Johnson A."/>
            <person name="Loviza R."/>
            <person name="Walstead R."/>
            <person name="Shah Z."/>
            <person name="Kiflezghi M."/>
            <person name="Wade K."/>
            <person name="Ball S.L."/>
            <person name="Bradley K.W."/>
            <person name="Asai D.J."/>
            <person name="Bowman C.A."/>
            <person name="Russell D.A."/>
            <person name="Pope W.H."/>
            <person name="Jacobs-Sera D."/>
            <person name="Hendrix R.W."/>
            <person name="Hatfull G.F."/>
        </authorList>
    </citation>
    <scope>NUCLEOTIDE SEQUENCE [LARGE SCALE GENOMIC DNA]</scope>
    <source>
        <strain evidence="3 4">DSM 27710</strain>
    </source>
</reference>
<organism evidence="3 4">
    <name type="scientific">Vulgatibacter incomptus</name>
    <dbReference type="NCBI Taxonomy" id="1391653"/>
    <lineage>
        <taxon>Bacteria</taxon>
        <taxon>Pseudomonadati</taxon>
        <taxon>Myxococcota</taxon>
        <taxon>Myxococcia</taxon>
        <taxon>Myxococcales</taxon>
        <taxon>Cystobacterineae</taxon>
        <taxon>Vulgatibacteraceae</taxon>
        <taxon>Vulgatibacter</taxon>
    </lineage>
</organism>
<keyword evidence="4" id="KW-1185">Reference proteome</keyword>
<evidence type="ECO:0000313" key="3">
    <source>
        <dbReference type="EMBL" id="AKU91292.1"/>
    </source>
</evidence>
<protein>
    <submittedName>
        <fullName evidence="3">Glycosyl transferase, group 1 family protein</fullName>
    </submittedName>
</protein>
<dbReference type="InterPro" id="IPR028098">
    <property type="entry name" value="Glyco_trans_4-like_N"/>
</dbReference>
<dbReference type="OrthoDB" id="5490278at2"/>
<keyword evidence="3" id="KW-0808">Transferase</keyword>
<evidence type="ECO:0000259" key="1">
    <source>
        <dbReference type="Pfam" id="PF00534"/>
    </source>
</evidence>
<feature type="domain" description="Glycosyl transferase family 1" evidence="1">
    <location>
        <begin position="191"/>
        <end position="346"/>
    </location>
</feature>
<dbReference type="SUPFAM" id="SSF53756">
    <property type="entry name" value="UDP-Glycosyltransferase/glycogen phosphorylase"/>
    <property type="match status" value="1"/>
</dbReference>
<evidence type="ECO:0000313" key="4">
    <source>
        <dbReference type="Proteomes" id="UP000055590"/>
    </source>
</evidence>